<gene>
    <name evidence="2" type="ORF">G4177_31780</name>
</gene>
<protein>
    <submittedName>
        <fullName evidence="2">Uncharacterized protein</fullName>
    </submittedName>
</protein>
<dbReference type="Proteomes" id="UP001516472">
    <property type="component" value="Unassembled WGS sequence"/>
</dbReference>
<dbReference type="EMBL" id="JAAIYO010000014">
    <property type="protein sequence ID" value="MBE4752746.1"/>
    <property type="molecule type" value="Genomic_DNA"/>
</dbReference>
<accession>A0ABR9PXU0</accession>
<reference evidence="2 3" key="1">
    <citation type="submission" date="2020-02" db="EMBL/GenBank/DDBJ databases">
        <authorList>
            <person name="Babadi Z.K."/>
            <person name="Risdian C."/>
            <person name="Ebrahimipour G.H."/>
            <person name="Wink J."/>
        </authorList>
    </citation>
    <scope>NUCLEOTIDE SEQUENCE [LARGE SCALE GENOMIC DNA]</scope>
    <source>
        <strain evidence="2 3">ZKHCc1 1396</strain>
    </source>
</reference>
<evidence type="ECO:0000313" key="2">
    <source>
        <dbReference type="EMBL" id="MBE4752746.1"/>
    </source>
</evidence>
<dbReference type="RefSeq" id="WP_227027986.1">
    <property type="nucleotide sequence ID" value="NZ_CBCSIP010000086.1"/>
</dbReference>
<keyword evidence="3" id="KW-1185">Reference proteome</keyword>
<sequence>MAGVVPSRAGALALVLSVSLLSVPAFAQGLASIPYGDSCWGTGTDADGDGLNDDCEYQVASAFMPALWIAQGERGAGRRPYFAVKSQSFALRTLRIFYLAAFYEDHGVLGGFLDAHDGDTEFQVLEVHYSDGRWLLDWAFLSAHLETVCESSAWYGWAQLEYVAESRGAPRIYAAQDKHGSYNSVSTCDRGGCYVDGCSQGTSELLDPDNRLASRNVGSTGAPLINAVTFRGQTERLLDDVEFKGWDNRWYRPNATPYRARLIRFGF</sequence>
<feature type="signal peptide" evidence="1">
    <location>
        <begin position="1"/>
        <end position="27"/>
    </location>
</feature>
<proteinExistence type="predicted"/>
<name>A0ABR9PXU0_9BACT</name>
<comment type="caution">
    <text evidence="2">The sequence shown here is derived from an EMBL/GenBank/DDBJ whole genome shotgun (WGS) entry which is preliminary data.</text>
</comment>
<evidence type="ECO:0000313" key="3">
    <source>
        <dbReference type="Proteomes" id="UP001516472"/>
    </source>
</evidence>
<keyword evidence="1" id="KW-0732">Signal</keyword>
<evidence type="ECO:0000256" key="1">
    <source>
        <dbReference type="SAM" id="SignalP"/>
    </source>
</evidence>
<feature type="chain" id="PRO_5047055540" evidence="1">
    <location>
        <begin position="28"/>
        <end position="267"/>
    </location>
</feature>
<organism evidence="2 3">
    <name type="scientific">Corallococcus soli</name>
    <dbReference type="NCBI Taxonomy" id="2710757"/>
    <lineage>
        <taxon>Bacteria</taxon>
        <taxon>Pseudomonadati</taxon>
        <taxon>Myxococcota</taxon>
        <taxon>Myxococcia</taxon>
        <taxon>Myxococcales</taxon>
        <taxon>Cystobacterineae</taxon>
        <taxon>Myxococcaceae</taxon>
        <taxon>Corallococcus</taxon>
    </lineage>
</organism>